<dbReference type="Proteomes" id="UP000663879">
    <property type="component" value="Unassembled WGS sequence"/>
</dbReference>
<gene>
    <name evidence="1" type="ORF">OXX778_LOCUS2156</name>
</gene>
<sequence length="141" mass="16157">MSRKPKANNTKIILLNRSISENKEHLLSDWCKYFSNLLNNESPSNKTNYPEPSDDNIEINTEPLSFKEVEEAVRTFKNNKTPGNDILTSDILKEGGDFILRKLHLLINIVYEHRSAPEQWTTGLIAPLPKKGQRSGTFNKF</sequence>
<evidence type="ECO:0000313" key="2">
    <source>
        <dbReference type="Proteomes" id="UP000663879"/>
    </source>
</evidence>
<name>A0A813MLZ4_9BILA</name>
<dbReference type="EMBL" id="CAJNOC010000161">
    <property type="protein sequence ID" value="CAF0721035.1"/>
    <property type="molecule type" value="Genomic_DNA"/>
</dbReference>
<keyword evidence="2" id="KW-1185">Reference proteome</keyword>
<protein>
    <submittedName>
        <fullName evidence="1">Uncharacterized protein</fullName>
    </submittedName>
</protein>
<proteinExistence type="predicted"/>
<comment type="caution">
    <text evidence="1">The sequence shown here is derived from an EMBL/GenBank/DDBJ whole genome shotgun (WGS) entry which is preliminary data.</text>
</comment>
<organism evidence="1 2">
    <name type="scientific">Brachionus calyciflorus</name>
    <dbReference type="NCBI Taxonomy" id="104777"/>
    <lineage>
        <taxon>Eukaryota</taxon>
        <taxon>Metazoa</taxon>
        <taxon>Spiralia</taxon>
        <taxon>Gnathifera</taxon>
        <taxon>Rotifera</taxon>
        <taxon>Eurotatoria</taxon>
        <taxon>Monogononta</taxon>
        <taxon>Pseudotrocha</taxon>
        <taxon>Ploima</taxon>
        <taxon>Brachionidae</taxon>
        <taxon>Brachionus</taxon>
    </lineage>
</organism>
<dbReference type="OrthoDB" id="407509at2759"/>
<dbReference type="AlphaFoldDB" id="A0A813MLZ4"/>
<evidence type="ECO:0000313" key="1">
    <source>
        <dbReference type="EMBL" id="CAF0721035.1"/>
    </source>
</evidence>
<accession>A0A813MLZ4</accession>
<reference evidence="1" key="1">
    <citation type="submission" date="2021-02" db="EMBL/GenBank/DDBJ databases">
        <authorList>
            <person name="Nowell W R."/>
        </authorList>
    </citation>
    <scope>NUCLEOTIDE SEQUENCE</scope>
    <source>
        <strain evidence="1">Ploen Becks lab</strain>
    </source>
</reference>